<dbReference type="PANTHER" id="PTHR11199">
    <property type="entry name" value="STROMAL ANTIGEN"/>
    <property type="match status" value="1"/>
</dbReference>
<proteinExistence type="inferred from homology"/>
<evidence type="ECO:0000256" key="5">
    <source>
        <dbReference type="SAM" id="MobiDB-lite"/>
    </source>
</evidence>
<dbReference type="GO" id="GO:0007062">
    <property type="term" value="P:sister chromatid cohesion"/>
    <property type="evidence" value="ECO:0007669"/>
    <property type="project" value="UniProtKB-ARBA"/>
</dbReference>
<evidence type="ECO:0000256" key="4">
    <source>
        <dbReference type="ARBA" id="ARBA00025765"/>
    </source>
</evidence>
<dbReference type="InterPro" id="IPR036710">
    <property type="entry name" value="RNA_pol_Rpb5_N_sf"/>
</dbReference>
<evidence type="ECO:0000256" key="3">
    <source>
        <dbReference type="ARBA" id="ARBA00023242"/>
    </source>
</evidence>
<sequence length="1550" mass="173100">MEDEKLISKLWKVSRTAHEMVQDRGFGVSQEEIEVPYADFKGQYASNGMIDRASLHFFASLDDNPDDQIFVYFADEASIGIKTMRKFLTVLEEKKIGRGILIYPEKLTPAANKVIAEMAADYKLQAFTESELQVNITHHQLVPQHEVLTAEEKKLLLQKYRLKPTQLPRILTSDPVARYFGLERGQVVKIIRPSETSGRYASYRICFYHPRAASSITTAMASPQSSALSSPESSIRTKRRSNGAAQAVTVDASDHEMDVDSDAGSESEHDPREDVPSPAESSHDEFEEAAPKKKPRKSAMKGAGAKKKKNVQIRKDDETQNLLYETLTEATVDLPTAIQEWLTTYVDDRREALQVLVNCLIRSTGCQHAITSDQAVDFDSIPDVIDSLERSFKTQTNTLYPLIHRVGTLKKIGGSINKFLDDLVKAASESSALYDESEDSETLMETIQQWITTLSSSPLRAFRHTATVWALSLSSALCKLARDFDKQFSKETRRRQTSDKSDSLLTRKTTVENYIQEITDGVFIHRYRDVEPVIRSECVKALGNWMKTWPSHFLEGNYLRYTGWLLSDTDASVRHTAIESLVSLYNSEDHLTPLQHFTDRFKQRLLEICLKDVDATVRISALKLITAIDGHELLEDDERTQVSKLAFDVNARVRKACGEFWQRLVEDEQQRLVGTMGDANDKDEDVEKLALIKAFTSLLVIATRAIDGEVRTSNENEVGSRLRIALDDLWGSLEVARNWEAMLSTLMIDHSSSDDHMSQFKLTEDEENVLVELFCACVSHVHDEANPPTESTNRRRKKVVDDSDYNEVSRQLTQDLPNLFSKHQAIPSRMADLLSLPRSMQLTVYLDMRMETEFEALYNEIGQQLQKHSLPSVLEAATESIFALNEANILVNISERNFNALVYNLTSSLKSLVAGQEVENADIEDESVSRLESALLRLVYILTRSNICETLNEDTADGPNVCQIVQALASRGALGYEVESKMIENALQLLFINLCWQVSELVKMERVTSDNEDSEYEVKKKQVESLRAHLYQLAIDLSVGSTSNSTDSVKAKSFKIVMEIAILFADNRPEEFSTEIAKHTSIEFSEETQLRCMGYVEAEIEKFAEECHFNTDVDDVDGDDAAEEEQGEHQSSDDDDEAPTTKKRKTKATPKKQAPKQKKQKKQESTLALQPDRISYTYDFSETIAAVVKAIRVGVLPIDKLPVMLAHHGRFGALFDSLNKLALDALREIALYAGSEYYHGIVQVVSTSLLSAHQLFLEGKTDDDSHLMALSRALSSSLVLRGAQLKIVKKASTNVLTTIHKRVLTDLFDSLKPIVGEQRKNSAKIAQINSAFKALQNLLATGPSGLIEGKHALDVKNFYDEQLKSAEIDIGVSSKIWEGARSYEKKLVTLIAKDKGIVKKKQAQEKAAEAQVQREKHPRAASAAAAAAGKELSKDLVDSDDEGEDDVAEAAGDEDEHEEHNEDAADTAQADLNADADAPQPSPTRAPASNGKASSPLSVPPDARDENEDENASETGSQAPKKRSRQSDVQSPNKGLQTSNTLRSKRSRIN</sequence>
<dbReference type="InterPro" id="IPR056396">
    <property type="entry name" value="HEAT_SCC3-SA"/>
</dbReference>
<dbReference type="GO" id="GO:0005634">
    <property type="term" value="C:nucleus"/>
    <property type="evidence" value="ECO:0007669"/>
    <property type="project" value="UniProtKB-SubCell"/>
</dbReference>
<dbReference type="GO" id="GO:0003677">
    <property type="term" value="F:DNA binding"/>
    <property type="evidence" value="ECO:0007669"/>
    <property type="project" value="InterPro"/>
</dbReference>
<dbReference type="SUPFAM" id="SSF55287">
    <property type="entry name" value="RPB5-like RNA polymerase subunit"/>
    <property type="match status" value="1"/>
</dbReference>
<dbReference type="PROSITE" id="PS51425">
    <property type="entry name" value="SCD"/>
    <property type="match status" value="1"/>
</dbReference>
<dbReference type="InterPro" id="IPR005571">
    <property type="entry name" value="RNA_pol_Rpb5_N"/>
</dbReference>
<feature type="compositionally biased region" description="Basic and acidic residues" evidence="5">
    <location>
        <begin position="266"/>
        <end position="275"/>
    </location>
</feature>
<organism evidence="7 8">
    <name type="scientific">Wallemia hederae</name>
    <dbReference type="NCBI Taxonomy" id="1540922"/>
    <lineage>
        <taxon>Eukaryota</taxon>
        <taxon>Fungi</taxon>
        <taxon>Dikarya</taxon>
        <taxon>Basidiomycota</taxon>
        <taxon>Wallemiomycotina</taxon>
        <taxon>Wallemiomycetes</taxon>
        <taxon>Wallemiales</taxon>
        <taxon>Wallemiaceae</taxon>
        <taxon>Wallemia</taxon>
    </lineage>
</organism>
<keyword evidence="8" id="KW-1185">Reference proteome</keyword>
<dbReference type="InterPro" id="IPR011989">
    <property type="entry name" value="ARM-like"/>
</dbReference>
<comment type="similarity">
    <text evidence="4">Belongs to the archaeal Rpo5/eukaryotic RPB5 RNA polymerase subunit family.</text>
</comment>
<name>A0A4T0FRS9_9BASI</name>
<feature type="compositionally biased region" description="Low complexity" evidence="5">
    <location>
        <begin position="223"/>
        <end position="234"/>
    </location>
</feature>
<accession>A0A4T0FRS9</accession>
<protein>
    <recommendedName>
        <fullName evidence="2">DNA-directed RNA polymerases I, II, and III subunit RPABC1</fullName>
    </recommendedName>
</protein>
<dbReference type="GO" id="GO:0008278">
    <property type="term" value="C:cohesin complex"/>
    <property type="evidence" value="ECO:0007669"/>
    <property type="project" value="TreeGrafter"/>
</dbReference>
<feature type="compositionally biased region" description="Polar residues" evidence="5">
    <location>
        <begin position="1527"/>
        <end position="1542"/>
    </location>
</feature>
<evidence type="ECO:0000313" key="7">
    <source>
        <dbReference type="EMBL" id="TIA91249.1"/>
    </source>
</evidence>
<dbReference type="GO" id="GO:0003682">
    <property type="term" value="F:chromatin binding"/>
    <property type="evidence" value="ECO:0007669"/>
    <property type="project" value="TreeGrafter"/>
</dbReference>
<reference evidence="7 8" key="1">
    <citation type="submission" date="2019-03" db="EMBL/GenBank/DDBJ databases">
        <title>Sequencing 23 genomes of Wallemia ichthyophaga.</title>
        <authorList>
            <person name="Gostincar C."/>
        </authorList>
    </citation>
    <scope>NUCLEOTIDE SEQUENCE [LARGE SCALE GENOMIC DNA]</scope>
    <source>
        <strain evidence="7 8">EXF-5753</strain>
    </source>
</reference>
<dbReference type="SUPFAM" id="SSF48371">
    <property type="entry name" value="ARM repeat"/>
    <property type="match status" value="1"/>
</dbReference>
<evidence type="ECO:0000256" key="1">
    <source>
        <dbReference type="ARBA" id="ARBA00004123"/>
    </source>
</evidence>
<feature type="region of interest" description="Disordered" evidence="5">
    <location>
        <begin position="784"/>
        <end position="804"/>
    </location>
</feature>
<dbReference type="InterPro" id="IPR013721">
    <property type="entry name" value="STAG"/>
</dbReference>
<feature type="region of interest" description="Disordered" evidence="5">
    <location>
        <begin position="1408"/>
        <end position="1550"/>
    </location>
</feature>
<dbReference type="InterPro" id="IPR014381">
    <property type="entry name" value="Arch_Rpo5/euc_Rpb5"/>
</dbReference>
<dbReference type="Pfam" id="PF01191">
    <property type="entry name" value="RNA_pol_Rpb5_C"/>
    <property type="match status" value="1"/>
</dbReference>
<dbReference type="FunFam" id="3.90.940.20:FF:000001">
    <property type="entry name" value="DNA-directed RNA polymerases I, II, and III subunit RPABC1"/>
    <property type="match status" value="1"/>
</dbReference>
<evidence type="ECO:0000256" key="2">
    <source>
        <dbReference type="ARBA" id="ARBA00020809"/>
    </source>
</evidence>
<dbReference type="InterPro" id="IPR039662">
    <property type="entry name" value="Cohesin_Scc3/SA"/>
</dbReference>
<feature type="compositionally biased region" description="Acidic residues" evidence="5">
    <location>
        <begin position="1113"/>
        <end position="1126"/>
    </location>
</feature>
<dbReference type="OrthoDB" id="498590at2759"/>
<dbReference type="GO" id="GO:0006351">
    <property type="term" value="P:DNA-templated transcription"/>
    <property type="evidence" value="ECO:0007669"/>
    <property type="project" value="InterPro"/>
</dbReference>
<comment type="subcellular location">
    <subcellularLocation>
        <location evidence="1">Nucleus</location>
    </subcellularLocation>
</comment>
<dbReference type="Pfam" id="PF03871">
    <property type="entry name" value="RNA_pol_Rpb5_N"/>
    <property type="match status" value="1"/>
</dbReference>
<dbReference type="Pfam" id="PF21581">
    <property type="entry name" value="SCD"/>
    <property type="match status" value="1"/>
</dbReference>
<feature type="region of interest" description="Disordered" evidence="5">
    <location>
        <begin position="1113"/>
        <end position="1166"/>
    </location>
</feature>
<dbReference type="InterPro" id="IPR020839">
    <property type="entry name" value="SCD"/>
</dbReference>
<dbReference type="InterPro" id="IPR035913">
    <property type="entry name" value="RPB5-like_sf"/>
</dbReference>
<dbReference type="Gene3D" id="1.25.10.10">
    <property type="entry name" value="Leucine-rich Repeat Variant"/>
    <property type="match status" value="1"/>
</dbReference>
<feature type="compositionally biased region" description="Basic residues" evidence="5">
    <location>
        <begin position="1141"/>
        <end position="1161"/>
    </location>
</feature>
<dbReference type="InterPro" id="IPR016024">
    <property type="entry name" value="ARM-type_fold"/>
</dbReference>
<keyword evidence="3" id="KW-0539">Nucleus</keyword>
<gene>
    <name evidence="7" type="ORF">E3P99_01186</name>
</gene>
<feature type="compositionally biased region" description="Acidic residues" evidence="5">
    <location>
        <begin position="1438"/>
        <end position="1457"/>
    </location>
</feature>
<dbReference type="Gene3D" id="3.40.1340.10">
    <property type="entry name" value="RNA polymerase, Rpb5, N-terminal domain"/>
    <property type="match status" value="1"/>
</dbReference>
<dbReference type="Pfam" id="PF24571">
    <property type="entry name" value="HEAT_SCC3-SA"/>
    <property type="match status" value="1"/>
</dbReference>
<dbReference type="EMBL" id="SPNW01000013">
    <property type="protein sequence ID" value="TIA91249.1"/>
    <property type="molecule type" value="Genomic_DNA"/>
</dbReference>
<evidence type="ECO:0000259" key="6">
    <source>
        <dbReference type="PROSITE" id="PS51425"/>
    </source>
</evidence>
<evidence type="ECO:0000313" key="8">
    <source>
        <dbReference type="Proteomes" id="UP000310189"/>
    </source>
</evidence>
<feature type="region of interest" description="Disordered" evidence="5">
    <location>
        <begin position="223"/>
        <end position="313"/>
    </location>
</feature>
<dbReference type="InterPro" id="IPR000783">
    <property type="entry name" value="RNA_pol_subH/Rpb5_C"/>
</dbReference>
<dbReference type="HAMAP" id="MF_00025">
    <property type="entry name" value="RNApol_Rpo5_RPB5"/>
    <property type="match status" value="1"/>
</dbReference>
<dbReference type="GO" id="GO:0003899">
    <property type="term" value="F:DNA-directed RNA polymerase activity"/>
    <property type="evidence" value="ECO:0007669"/>
    <property type="project" value="InterPro"/>
</dbReference>
<feature type="compositionally biased region" description="Basic residues" evidence="5">
    <location>
        <begin position="292"/>
        <end position="312"/>
    </location>
</feature>
<dbReference type="FunFam" id="3.40.1340.10:FF:000001">
    <property type="entry name" value="DNA-directed RNA polymerases I, II, and III subunit RPABC1"/>
    <property type="match status" value="1"/>
</dbReference>
<dbReference type="Proteomes" id="UP000310189">
    <property type="component" value="Unassembled WGS sequence"/>
</dbReference>
<dbReference type="Gene3D" id="3.90.940.20">
    <property type="entry name" value="RPB5-like RNA polymerase subunit"/>
    <property type="match status" value="1"/>
</dbReference>
<feature type="domain" description="SCD" evidence="6">
    <location>
        <begin position="523"/>
        <end position="608"/>
    </location>
</feature>
<dbReference type="GO" id="GO:0000785">
    <property type="term" value="C:chromatin"/>
    <property type="evidence" value="ECO:0007669"/>
    <property type="project" value="TreeGrafter"/>
</dbReference>
<dbReference type="PANTHER" id="PTHR11199:SF0">
    <property type="entry name" value="LD34181P-RELATED"/>
    <property type="match status" value="1"/>
</dbReference>
<dbReference type="SUPFAM" id="SSF53036">
    <property type="entry name" value="Eukaryotic RPB5 N-terminal domain"/>
    <property type="match status" value="1"/>
</dbReference>
<comment type="caution">
    <text evidence="7">The sequence shown here is derived from an EMBL/GenBank/DDBJ whole genome shotgun (WGS) entry which is preliminary data.</text>
</comment>
<dbReference type="Pfam" id="PF08514">
    <property type="entry name" value="STAG"/>
    <property type="match status" value="1"/>
</dbReference>